<accession>A0A7W9YF53</accession>
<evidence type="ECO:0000313" key="2">
    <source>
        <dbReference type="EMBL" id="MBB6170311.1"/>
    </source>
</evidence>
<keyword evidence="1" id="KW-1133">Transmembrane helix</keyword>
<feature type="transmembrane region" description="Helical" evidence="1">
    <location>
        <begin position="36"/>
        <end position="60"/>
    </location>
</feature>
<reference evidence="2 3" key="1">
    <citation type="submission" date="2020-08" db="EMBL/GenBank/DDBJ databases">
        <title>Sequencing the genomes of 1000 actinobacteria strains.</title>
        <authorList>
            <person name="Klenk H.-P."/>
        </authorList>
    </citation>
    <scope>NUCLEOTIDE SEQUENCE [LARGE SCALE GENOMIC DNA]</scope>
    <source>
        <strain evidence="2 3">DSM 46659</strain>
    </source>
</reference>
<evidence type="ECO:0000313" key="3">
    <source>
        <dbReference type="Proteomes" id="UP000546642"/>
    </source>
</evidence>
<name>A0A7W9YF53_9ACTN</name>
<keyword evidence="1" id="KW-0812">Transmembrane</keyword>
<sequence length="141" mass="14841">MQEHDARVLRGAAIPTAVVGLIAMIVAFAITGTHGLIGAVLGTLLIIAFFAVSAFVIAITGKRRPQLLLPVAFLVYTTKIGILAVVLVLFGGTTAFDGNSFALTSLACVIAWLAGQSVASMRVRRLYVEPVEDTETAGEQR</sequence>
<organism evidence="2 3">
    <name type="scientific">Nocardiopsis mwathae</name>
    <dbReference type="NCBI Taxonomy" id="1472723"/>
    <lineage>
        <taxon>Bacteria</taxon>
        <taxon>Bacillati</taxon>
        <taxon>Actinomycetota</taxon>
        <taxon>Actinomycetes</taxon>
        <taxon>Streptosporangiales</taxon>
        <taxon>Nocardiopsidaceae</taxon>
        <taxon>Nocardiopsis</taxon>
    </lineage>
</organism>
<keyword evidence="1" id="KW-0472">Membrane</keyword>
<dbReference type="EMBL" id="JACHDS010000001">
    <property type="protein sequence ID" value="MBB6170311.1"/>
    <property type="molecule type" value="Genomic_DNA"/>
</dbReference>
<dbReference type="AlphaFoldDB" id="A0A7W9YF53"/>
<evidence type="ECO:0000256" key="1">
    <source>
        <dbReference type="SAM" id="Phobius"/>
    </source>
</evidence>
<protein>
    <submittedName>
        <fullName evidence="2">ATP synthase protein I</fullName>
    </submittedName>
</protein>
<proteinExistence type="predicted"/>
<feature type="transmembrane region" description="Helical" evidence="1">
    <location>
        <begin position="98"/>
        <end position="115"/>
    </location>
</feature>
<comment type="caution">
    <text evidence="2">The sequence shown here is derived from an EMBL/GenBank/DDBJ whole genome shotgun (WGS) entry which is preliminary data.</text>
</comment>
<feature type="transmembrane region" description="Helical" evidence="1">
    <location>
        <begin position="67"/>
        <end position="92"/>
    </location>
</feature>
<gene>
    <name evidence="2" type="ORF">HNR23_000371</name>
</gene>
<dbReference type="Proteomes" id="UP000546642">
    <property type="component" value="Unassembled WGS sequence"/>
</dbReference>
<feature type="transmembrane region" description="Helical" evidence="1">
    <location>
        <begin position="12"/>
        <end position="30"/>
    </location>
</feature>
<dbReference type="RefSeq" id="WP_184072877.1">
    <property type="nucleotide sequence ID" value="NZ_JACHDS010000001.1"/>
</dbReference>
<keyword evidence="3" id="KW-1185">Reference proteome</keyword>